<organism evidence="1 2">
    <name type="scientific">Baudoinia panamericana (strain UAMH 10762)</name>
    <name type="common">Angels' share fungus</name>
    <name type="synonym">Baudoinia compniacensis (strain UAMH 10762)</name>
    <dbReference type="NCBI Taxonomy" id="717646"/>
    <lineage>
        <taxon>Eukaryota</taxon>
        <taxon>Fungi</taxon>
        <taxon>Dikarya</taxon>
        <taxon>Ascomycota</taxon>
        <taxon>Pezizomycotina</taxon>
        <taxon>Dothideomycetes</taxon>
        <taxon>Dothideomycetidae</taxon>
        <taxon>Mycosphaerellales</taxon>
        <taxon>Teratosphaeriaceae</taxon>
        <taxon>Baudoinia</taxon>
    </lineage>
</organism>
<gene>
    <name evidence="1" type="ORF">BAUCODRAFT_126288</name>
</gene>
<dbReference type="KEGG" id="bcom:BAUCODRAFT_126288"/>
<protein>
    <submittedName>
        <fullName evidence="1">Uncharacterized protein</fullName>
    </submittedName>
</protein>
<accession>M2N0Z0</accession>
<keyword evidence="2" id="KW-1185">Reference proteome</keyword>
<reference evidence="1 2" key="1">
    <citation type="journal article" date="2012" name="PLoS Pathog.">
        <title>Diverse lifestyles and strategies of plant pathogenesis encoded in the genomes of eighteen Dothideomycetes fungi.</title>
        <authorList>
            <person name="Ohm R.A."/>
            <person name="Feau N."/>
            <person name="Henrissat B."/>
            <person name="Schoch C.L."/>
            <person name="Horwitz B.A."/>
            <person name="Barry K.W."/>
            <person name="Condon B.J."/>
            <person name="Copeland A.C."/>
            <person name="Dhillon B."/>
            <person name="Glaser F."/>
            <person name="Hesse C.N."/>
            <person name="Kosti I."/>
            <person name="LaButti K."/>
            <person name="Lindquist E.A."/>
            <person name="Lucas S."/>
            <person name="Salamov A.A."/>
            <person name="Bradshaw R.E."/>
            <person name="Ciuffetti L."/>
            <person name="Hamelin R.C."/>
            <person name="Kema G.H.J."/>
            <person name="Lawrence C."/>
            <person name="Scott J.A."/>
            <person name="Spatafora J.W."/>
            <person name="Turgeon B.G."/>
            <person name="de Wit P.J.G.M."/>
            <person name="Zhong S."/>
            <person name="Goodwin S.B."/>
            <person name="Grigoriev I.V."/>
        </authorList>
    </citation>
    <scope>NUCLEOTIDE SEQUENCE [LARGE SCALE GENOMIC DNA]</scope>
    <source>
        <strain evidence="1 2">UAMH 10762</strain>
    </source>
</reference>
<evidence type="ECO:0000313" key="1">
    <source>
        <dbReference type="EMBL" id="EMC92300.1"/>
    </source>
</evidence>
<evidence type="ECO:0000313" key="2">
    <source>
        <dbReference type="Proteomes" id="UP000011761"/>
    </source>
</evidence>
<dbReference type="RefSeq" id="XP_007680702.1">
    <property type="nucleotide sequence ID" value="XM_007682512.1"/>
</dbReference>
<dbReference type="GeneID" id="19108035"/>
<sequence length="153" mass="16527">MVDSACAHGNRYCWDRSDSNQQHCSYSLTSPSGLLIPATVVRACSITIFHATGQCIGLRVLTSLLAERTPSGIGGTTAKHNLPGIVAIASTTPLAASNLDGILSFIWWEASSGFEREVTLKQLCRLQPELVIPKSPCEPRTQAFRPVSCRVRS</sequence>
<dbReference type="Proteomes" id="UP000011761">
    <property type="component" value="Unassembled WGS sequence"/>
</dbReference>
<proteinExistence type="predicted"/>
<dbReference type="HOGENOM" id="CLU_1712928_0_0_1"/>
<name>M2N0Z0_BAUPA</name>
<dbReference type="AlphaFoldDB" id="M2N0Z0"/>
<dbReference type="EMBL" id="KB445562">
    <property type="protein sequence ID" value="EMC92300.1"/>
    <property type="molecule type" value="Genomic_DNA"/>
</dbReference>